<dbReference type="OrthoDB" id="1100648at2"/>
<dbReference type="EMBL" id="SJSN01000003">
    <property type="protein sequence ID" value="TCD11609.1"/>
    <property type="molecule type" value="Genomic_DNA"/>
</dbReference>
<sequence length="300" mass="33517">MKNRILIITIFLVMLLGCKKEETLQPSVTKIEYTLPQGSNAFDADIVTLFKNYNSYFLYKFNPAIDFAWVPAALGTDNLFSTKFSCEQADEAYVAKVLPFAKNNWLSFYPDTLLKRALPFKVLLAKNLKRLVNPNSADATLSNTGLTSNTLPNTILGYYHITISNNSANFDAMTAAQKVLFKGDLHIEFWNYMLNTGKVVMPPTFTTGSNYTLTVSASTMYVNGFLDTKAKAQTNPALYDLKTYIKAITNNSRATLDNTILKATNDTKGLVKQKYNIVINYYKTVHNIDLQAIGDATLVP</sequence>
<accession>A0A4R0P4R4</accession>
<comment type="caution">
    <text evidence="1">The sequence shown here is derived from an EMBL/GenBank/DDBJ whole genome shotgun (WGS) entry which is preliminary data.</text>
</comment>
<evidence type="ECO:0000313" key="1">
    <source>
        <dbReference type="EMBL" id="TCD11609.1"/>
    </source>
</evidence>
<reference evidence="1 2" key="1">
    <citation type="submission" date="2019-02" db="EMBL/GenBank/DDBJ databases">
        <title>Pedobacter sp. RP-3-11 sp. nov., isolated from Arctic soil.</title>
        <authorList>
            <person name="Dahal R.H."/>
        </authorList>
    </citation>
    <scope>NUCLEOTIDE SEQUENCE [LARGE SCALE GENOMIC DNA]</scope>
    <source>
        <strain evidence="1 2">RP-3-11</strain>
    </source>
</reference>
<organism evidence="1 2">
    <name type="scientific">Pedobacter frigidisoli</name>
    <dbReference type="NCBI Taxonomy" id="2530455"/>
    <lineage>
        <taxon>Bacteria</taxon>
        <taxon>Pseudomonadati</taxon>
        <taxon>Bacteroidota</taxon>
        <taxon>Sphingobacteriia</taxon>
        <taxon>Sphingobacteriales</taxon>
        <taxon>Sphingobacteriaceae</taxon>
        <taxon>Pedobacter</taxon>
    </lineage>
</organism>
<name>A0A4R0P4R4_9SPHI</name>
<dbReference type="AlphaFoldDB" id="A0A4R0P4R4"/>
<dbReference type="Proteomes" id="UP000291485">
    <property type="component" value="Unassembled WGS sequence"/>
</dbReference>
<dbReference type="Gene3D" id="3.40.390.70">
    <property type="match status" value="1"/>
</dbReference>
<protein>
    <recommendedName>
        <fullName evidence="3">Zinc-binding metallo-peptidase</fullName>
    </recommendedName>
</protein>
<dbReference type="RefSeq" id="WP_131556859.1">
    <property type="nucleotide sequence ID" value="NZ_SJSN01000003.1"/>
</dbReference>
<evidence type="ECO:0000313" key="2">
    <source>
        <dbReference type="Proteomes" id="UP000291485"/>
    </source>
</evidence>
<keyword evidence="2" id="KW-1185">Reference proteome</keyword>
<proteinExistence type="predicted"/>
<dbReference type="PROSITE" id="PS51257">
    <property type="entry name" value="PROKAR_LIPOPROTEIN"/>
    <property type="match status" value="1"/>
</dbReference>
<evidence type="ECO:0008006" key="3">
    <source>
        <dbReference type="Google" id="ProtNLM"/>
    </source>
</evidence>
<gene>
    <name evidence="1" type="ORF">EZ449_04935</name>
</gene>